<dbReference type="Pfam" id="PF13569">
    <property type="entry name" value="DUF4132"/>
    <property type="match status" value="1"/>
</dbReference>
<dbReference type="Pfam" id="PF18991">
    <property type="entry name" value="DUF5724"/>
    <property type="match status" value="1"/>
</dbReference>
<dbReference type="InterPro" id="IPR056639">
    <property type="entry name" value="DUF7737"/>
</dbReference>
<dbReference type="Proteomes" id="UP000030111">
    <property type="component" value="Unassembled WGS sequence"/>
</dbReference>
<name>A0A0A2MUH7_9FLAO</name>
<evidence type="ECO:0000259" key="1">
    <source>
        <dbReference type="Pfam" id="PF13569"/>
    </source>
</evidence>
<dbReference type="EMBL" id="JRLY01000001">
    <property type="protein sequence ID" value="KGO95113.1"/>
    <property type="molecule type" value="Genomic_DNA"/>
</dbReference>
<comment type="caution">
    <text evidence="4">The sequence shown here is derived from an EMBL/GenBank/DDBJ whole genome shotgun (WGS) entry which is preliminary data.</text>
</comment>
<evidence type="ECO:0000259" key="2">
    <source>
        <dbReference type="Pfam" id="PF18991"/>
    </source>
</evidence>
<dbReference type="STRING" id="1121898.GCA_000422725_01103"/>
<dbReference type="Pfam" id="PF24879">
    <property type="entry name" value="DUF7737"/>
    <property type="match status" value="1"/>
</dbReference>
<feature type="domain" description="DUF7737" evidence="3">
    <location>
        <begin position="1583"/>
        <end position="1684"/>
    </location>
</feature>
<evidence type="ECO:0000313" key="4">
    <source>
        <dbReference type="EMBL" id="KGO95113.1"/>
    </source>
</evidence>
<dbReference type="InterPro" id="IPR025406">
    <property type="entry name" value="DUF4132"/>
</dbReference>
<proteinExistence type="predicted"/>
<keyword evidence="5" id="KW-1185">Reference proteome</keyword>
<accession>A0A0A2MUH7</accession>
<evidence type="ECO:0000259" key="3">
    <source>
        <dbReference type="Pfam" id="PF24879"/>
    </source>
</evidence>
<sequence length="1694" mass="196566">MSIEVILKLKVTEDPVKRYKKELQEVINSNLLSKLLSKNKLKKEVAEFGLALVTLTRHDYNNWYVFLGSDKCTPFEKWITDGMWEDKNYYSLLVYFFGEKCADYVKEAWSRLPQKMFQNGYERRSFRAPANKKYLLVNQINFLRSLVNVSSTYSYPNTTFYDLTFEEQICFDTEVTNNTNQFMLWSAAIDMDKTGLFELFEDIIFNKHPQGKVSRNIIKALLNSNKKECWQLVEKLLLAAQRQEGLRQTILEALDETSIGAIQYMINVIIEHKLTRFSSVVRAIDTWTGLGWEAEKETTIRNIIQLAASYFSNQESISTGIYSKNNNEAYMALWVQGVFDVEATVPYLHELLEKGSVEKKCLALKFTGETQDPYIEMPLYFKALKDDNLQVLAFTLPRMNNLLGANSKSGFYINNADYPGFFEKVYGLAQSVTVKNKVFESKVFSWLKVTFEKDALYTAAINLIGDDADKLERILSHFEEMSIDLRTTLARRVLGDFYQYSFYSSSSSPEDDKKIPTDFQRNFALRILKDRGESLVASAIYTLKKVELRDEELALFQDLFKRKSSNLKKNLIEIILRQKDSKIENFVDKILDNGDLEQRMSALDMMLQLQKKDRLAKKVNNWVSDYALRPKITEKELKFIEQLEPSKKEEALSAENGYGFYNPGQISDYSLPKQDNNSLYAKAVKMHKYGFSKPMTHIKDEITKLYKLFEEHKNYEYTTEYHDNRKETILLANSFRQIKILADNADKEAIIKNYPLYGIWCSWFENSGLAERDLFLLTLVGNCDRKIFKDFLEKHVFYFFDFIPNPMKPAYEWNNPILGIIKALQLNYPFKEKEDFLIDASSALFSDMPKDILNYEHVPPKNQYYYGPDKGKGWQSQGFCDIYLNSINLELLTKEQSKNVWNLYRWRQLSGLKKNVEHAKPPVYMYCLAYEQKIISEGELYEGLVESERLSVLTGETKHYNHFGSENLIKKFPFLTPMIDQIRNAFLDVEIKRGDSNTPVTHFVQAFQKIYGITRFIELLTGLGKSSLYKGYIYSWSYTELTKQKLFSFLLKKCYPLNSDTQEVFNEHIATAKISEERLIQAAIYAPQWQKYISNYLDWKGLDEGIWWLHAHTKTAAYSNVNSELESEAAKFSVIDLQDFKDGAVDSNWFMSAYKQLGKLKWELLYEAAKYVTDGNGHRRARLYADTITGDLKIREVTAKIKNKRDQDYLRVYGLVPLSKTSPEKDILARYEYLQQFKKESREFGAMKLTSEALAVRVALENLARNAGYPDPVRLTWAMETKQVQNILSKETEVTIDDVAVRLIINEEGKADIVTLKGGKELKAVPPNIKKDKAILELAGYRKTMREQWIRSKKGLEESMVRGDEFLFSEIKNLFEHPIISRHLEKLVFISNDDRNGFYINGNLVNALGEITALDEHQTLRIAHCYDLHKNNVWTDYQAYCFDNKHIQPFKQVFRELYIPTVDELSEKSVSRRYAGHQVHPKQTLALLKNRGWKVDYEEGLQKVFHKEGYQVKMYAMANWFSPADIESPTLETIEFHSLKDYKNIAFEDINPRIFSEVMRDIDLVVSVAHVGGVDPEASHSSIEMRVVLIKETLRLFKIKNVEIKQNHALVKGTMANYSIHLGSAVVHQVPGKYLSVLPVHSQHRGRLFLPFADDDPKSAEVMSKVILFAKDDKIQDPTILSQIDKRYVSETLE</sequence>
<evidence type="ECO:0008006" key="6">
    <source>
        <dbReference type="Google" id="ProtNLM"/>
    </source>
</evidence>
<dbReference type="RefSeq" id="WP_026992492.1">
    <property type="nucleotide sequence ID" value="NZ_JRLY01000001.1"/>
</dbReference>
<evidence type="ECO:0000313" key="5">
    <source>
        <dbReference type="Proteomes" id="UP000030111"/>
    </source>
</evidence>
<feature type="domain" description="DUF5724" evidence="2">
    <location>
        <begin position="79"/>
        <end position="1279"/>
    </location>
</feature>
<reference evidence="4 5" key="1">
    <citation type="submission" date="2013-09" db="EMBL/GenBank/DDBJ databases">
        <authorList>
            <person name="Zeng Z."/>
            <person name="Chen C."/>
        </authorList>
    </citation>
    <scope>NUCLEOTIDE SEQUENCE [LARGE SCALE GENOMIC DNA]</scope>
    <source>
        <strain evidence="4 5">WB 4.1-42</strain>
    </source>
</reference>
<organism evidence="4 5">
    <name type="scientific">Flavobacterium subsaxonicum WB 4.1-42 = DSM 21790</name>
    <dbReference type="NCBI Taxonomy" id="1121898"/>
    <lineage>
        <taxon>Bacteria</taxon>
        <taxon>Pseudomonadati</taxon>
        <taxon>Bacteroidota</taxon>
        <taxon>Flavobacteriia</taxon>
        <taxon>Flavobacteriales</taxon>
        <taxon>Flavobacteriaceae</taxon>
        <taxon>Flavobacterium</taxon>
    </lineage>
</organism>
<dbReference type="InterPro" id="IPR043782">
    <property type="entry name" value="DUF5724"/>
</dbReference>
<dbReference type="eggNOG" id="COG1413">
    <property type="taxonomic scope" value="Bacteria"/>
</dbReference>
<dbReference type="OrthoDB" id="9763697at2"/>
<feature type="domain" description="DUF4132" evidence="1">
    <location>
        <begin position="1319"/>
        <end position="1493"/>
    </location>
</feature>
<protein>
    <recommendedName>
        <fullName evidence="6">DUF4132 domain-containing protein</fullName>
    </recommendedName>
</protein>
<gene>
    <name evidence="4" type="ORF">Q766_03155</name>
</gene>